<dbReference type="Gene3D" id="1.10.10.10">
    <property type="entry name" value="Winged helix-like DNA-binding domain superfamily/Winged helix DNA-binding domain"/>
    <property type="match status" value="1"/>
</dbReference>
<evidence type="ECO:0000259" key="1">
    <source>
        <dbReference type="Pfam" id="PF00196"/>
    </source>
</evidence>
<dbReference type="SUPFAM" id="SSF56024">
    <property type="entry name" value="Phospholipase D/nuclease"/>
    <property type="match status" value="1"/>
</dbReference>
<dbReference type="Pfam" id="PF00196">
    <property type="entry name" value="GerE"/>
    <property type="match status" value="1"/>
</dbReference>
<protein>
    <recommendedName>
        <fullName evidence="1">HTH luxR-type domain-containing protein</fullName>
    </recommendedName>
</protein>
<dbReference type="Gene3D" id="3.30.870.10">
    <property type="entry name" value="Endonuclease Chain A"/>
    <property type="match status" value="1"/>
</dbReference>
<dbReference type="InterPro" id="IPR036388">
    <property type="entry name" value="WH-like_DNA-bd_sf"/>
</dbReference>
<dbReference type="GO" id="GO:0006355">
    <property type="term" value="P:regulation of DNA-templated transcription"/>
    <property type="evidence" value="ECO:0007669"/>
    <property type="project" value="InterPro"/>
</dbReference>
<dbReference type="GO" id="GO:0003677">
    <property type="term" value="F:DNA binding"/>
    <property type="evidence" value="ECO:0007669"/>
    <property type="project" value="InterPro"/>
</dbReference>
<comment type="caution">
    <text evidence="2">The sequence shown here is derived from an EMBL/GenBank/DDBJ whole genome shotgun (WGS) entry which is preliminary data.</text>
</comment>
<proteinExistence type="predicted"/>
<evidence type="ECO:0000313" key="2">
    <source>
        <dbReference type="EMBL" id="MBB4946800.1"/>
    </source>
</evidence>
<name>A0A7W7WHJ9_9ACTN</name>
<dbReference type="Proteomes" id="UP000573327">
    <property type="component" value="Unassembled WGS sequence"/>
</dbReference>
<dbReference type="InterPro" id="IPR000792">
    <property type="entry name" value="Tscrpt_reg_LuxR_C"/>
</dbReference>
<dbReference type="InterPro" id="IPR016032">
    <property type="entry name" value="Sig_transdc_resp-reg_C-effctor"/>
</dbReference>
<organism evidence="2 3">
    <name type="scientific">Kitasatospora gansuensis</name>
    <dbReference type="NCBI Taxonomy" id="258050"/>
    <lineage>
        <taxon>Bacteria</taxon>
        <taxon>Bacillati</taxon>
        <taxon>Actinomycetota</taxon>
        <taxon>Actinomycetes</taxon>
        <taxon>Kitasatosporales</taxon>
        <taxon>Streptomycetaceae</taxon>
        <taxon>Kitasatospora</taxon>
    </lineage>
</organism>
<dbReference type="AlphaFoldDB" id="A0A7W7WHJ9"/>
<keyword evidence="3" id="KW-1185">Reference proteome</keyword>
<reference evidence="2 3" key="1">
    <citation type="submission" date="2020-08" db="EMBL/GenBank/DDBJ databases">
        <title>Sequencing the genomes of 1000 actinobacteria strains.</title>
        <authorList>
            <person name="Klenk H.-P."/>
        </authorList>
    </citation>
    <scope>NUCLEOTIDE SEQUENCE [LARGE SCALE GENOMIC DNA]</scope>
    <source>
        <strain evidence="2 3">DSM 44786</strain>
    </source>
</reference>
<dbReference type="RefSeq" id="WP_184914046.1">
    <property type="nucleotide sequence ID" value="NZ_JACHJR010000001.1"/>
</dbReference>
<gene>
    <name evidence="2" type="ORF">F4556_002335</name>
</gene>
<dbReference type="PANTHER" id="PTHR34293:SF1">
    <property type="entry name" value="HTH-TYPE TRANSCRIPTIONAL REGULATOR TRMBL2"/>
    <property type="match status" value="1"/>
</dbReference>
<evidence type="ECO:0000313" key="3">
    <source>
        <dbReference type="Proteomes" id="UP000573327"/>
    </source>
</evidence>
<accession>A0A7W7WHJ9</accession>
<dbReference type="SUPFAM" id="SSF46894">
    <property type="entry name" value="C-terminal effector domain of the bipartite response regulators"/>
    <property type="match status" value="1"/>
</dbReference>
<dbReference type="InterPro" id="IPR051797">
    <property type="entry name" value="TrmB-like"/>
</dbReference>
<sequence length="327" mass="35623">MENPRTVPPEIVISDDAQALYTRLAAEGGQPTPEEQAAARQLHDLGLLRDDPMQGYVLVDPQYAGARLEANFFSISALMLEQAASISDAFKPLRATFDSRAADAAGLIEQHRGSEAIGWRMGQILSGCSTEILCCQPGAQRRPEAIQEASTRDLAALRRGVAMRTIYHEQARTGAGMDLWVSTMTAAGADIRTLDAHFERMFIIDRRIAVIPGDHILVDSTDAVAYVVNDPGIAAFLARQFERDWEQSTPWNDPGKAPLALTTRQAAILRGLEAGTSREKLAHQVGISLRTLAVAVSELKDHFGVKSAFELACCWKEWQAAQGAARS</sequence>
<dbReference type="EMBL" id="JACHJR010000001">
    <property type="protein sequence ID" value="MBB4946800.1"/>
    <property type="molecule type" value="Genomic_DNA"/>
</dbReference>
<feature type="domain" description="HTH luxR-type" evidence="1">
    <location>
        <begin position="260"/>
        <end position="313"/>
    </location>
</feature>
<dbReference type="PANTHER" id="PTHR34293">
    <property type="entry name" value="HTH-TYPE TRANSCRIPTIONAL REGULATOR TRMBL2"/>
    <property type="match status" value="1"/>
</dbReference>